<dbReference type="PIRSF" id="PIRSF000097">
    <property type="entry name" value="AKR"/>
    <property type="match status" value="1"/>
</dbReference>
<dbReference type="AlphaFoldDB" id="A0A1I5BHV1"/>
<feature type="active site" description="Proton donor" evidence="4">
    <location>
        <position position="49"/>
    </location>
</feature>
<protein>
    <submittedName>
        <fullName evidence="9">Aldo/keto reductase</fullName>
    </submittedName>
</protein>
<accession>A0A1I5BHV1</accession>
<dbReference type="InterPro" id="IPR023210">
    <property type="entry name" value="NADP_OxRdtase_dom"/>
</dbReference>
<dbReference type="InterPro" id="IPR036812">
    <property type="entry name" value="NAD(P)_OxRdtase_dom_sf"/>
</dbReference>
<evidence type="ECO:0000313" key="9">
    <source>
        <dbReference type="EMBL" id="SFN74237.1"/>
    </source>
</evidence>
<evidence type="ECO:0000259" key="8">
    <source>
        <dbReference type="Pfam" id="PF00248"/>
    </source>
</evidence>
<proteinExistence type="inferred from homology"/>
<evidence type="ECO:0000256" key="1">
    <source>
        <dbReference type="ARBA" id="ARBA00007905"/>
    </source>
</evidence>
<dbReference type="PROSITE" id="PS00798">
    <property type="entry name" value="ALDOKETO_REDUCTASE_1"/>
    <property type="match status" value="1"/>
</dbReference>
<dbReference type="PANTHER" id="PTHR43827">
    <property type="entry name" value="2,5-DIKETO-D-GLUCONIC ACID REDUCTASE"/>
    <property type="match status" value="1"/>
</dbReference>
<dbReference type="Pfam" id="PF00248">
    <property type="entry name" value="Aldo_ket_red"/>
    <property type="match status" value="1"/>
</dbReference>
<evidence type="ECO:0000256" key="5">
    <source>
        <dbReference type="PIRSR" id="PIRSR000097-2"/>
    </source>
</evidence>
<sequence length="293" mass="33486">MNTKQIDKMLRIPSIGYGTWKLETPEVCISSVLHALEAGYRHIDCARVYANEEYIGEAIEKSGIERQNLFLTSKLRNSAHGYDRVRGEVAATLKNLKTDYLDLYLIHWPVVMGHKDDWKEDLLSTWTAMEKLYHEGVLKAIGVCNCSKEHLEPLLEKATVKPMVNQILIHPGVLLEDDMNFCRHHGIAIEAYSPLAPLAVISQEAEFMDICAHHRKSPGQILLRFVLDLGAIPLTRSTKKDRLTENLNIFDFSLRPQDLMYLNTWTHKDFTPQNNKEVRPPQKLDSVLAQKEG</sequence>
<dbReference type="RefSeq" id="WP_074911953.1">
    <property type="nucleotide sequence ID" value="NZ_FOVK01000004.1"/>
</dbReference>
<keyword evidence="10" id="KW-1185">Reference proteome</keyword>
<evidence type="ECO:0000313" key="10">
    <source>
        <dbReference type="Proteomes" id="UP000181899"/>
    </source>
</evidence>
<gene>
    <name evidence="9" type="ORF">SAMN04488695_104216</name>
</gene>
<dbReference type="PANTHER" id="PTHR43827:SF3">
    <property type="entry name" value="NADP-DEPENDENT OXIDOREDUCTASE DOMAIN-CONTAINING PROTEIN"/>
    <property type="match status" value="1"/>
</dbReference>
<dbReference type="Proteomes" id="UP000181899">
    <property type="component" value="Unassembled WGS sequence"/>
</dbReference>
<dbReference type="FunFam" id="3.20.20.100:FF:000002">
    <property type="entry name" value="2,5-diketo-D-gluconic acid reductase A"/>
    <property type="match status" value="1"/>
</dbReference>
<dbReference type="InterPro" id="IPR020471">
    <property type="entry name" value="AKR"/>
</dbReference>
<evidence type="ECO:0000256" key="2">
    <source>
        <dbReference type="ARBA" id="ARBA00022857"/>
    </source>
</evidence>
<feature type="region of interest" description="Disordered" evidence="7">
    <location>
        <begin position="271"/>
        <end position="293"/>
    </location>
</feature>
<evidence type="ECO:0000256" key="7">
    <source>
        <dbReference type="SAM" id="MobiDB-lite"/>
    </source>
</evidence>
<reference evidence="9 10" key="1">
    <citation type="submission" date="2016-10" db="EMBL/GenBank/DDBJ databases">
        <authorList>
            <person name="de Groot N.N."/>
        </authorList>
    </citation>
    <scope>NUCLEOTIDE SEQUENCE [LARGE SCALE GENOMIC DNA]</scope>
    <source>
        <strain evidence="9 10">ML2</strain>
    </source>
</reference>
<evidence type="ECO:0000256" key="3">
    <source>
        <dbReference type="ARBA" id="ARBA00023002"/>
    </source>
</evidence>
<comment type="similarity">
    <text evidence="1">Belongs to the aldo/keto reductase family.</text>
</comment>
<dbReference type="GO" id="GO:0016616">
    <property type="term" value="F:oxidoreductase activity, acting on the CH-OH group of donors, NAD or NADP as acceptor"/>
    <property type="evidence" value="ECO:0007669"/>
    <property type="project" value="UniProtKB-ARBA"/>
</dbReference>
<keyword evidence="3" id="KW-0560">Oxidoreductase</keyword>
<dbReference type="Gene3D" id="3.20.20.100">
    <property type="entry name" value="NADP-dependent oxidoreductase domain"/>
    <property type="match status" value="1"/>
</dbReference>
<feature type="site" description="Lowers pKa of active site Tyr" evidence="6">
    <location>
        <position position="74"/>
    </location>
</feature>
<evidence type="ECO:0000256" key="6">
    <source>
        <dbReference type="PIRSR" id="PIRSR000097-3"/>
    </source>
</evidence>
<dbReference type="EMBL" id="FOVK01000004">
    <property type="protein sequence ID" value="SFN74237.1"/>
    <property type="molecule type" value="Genomic_DNA"/>
</dbReference>
<dbReference type="SUPFAM" id="SSF51430">
    <property type="entry name" value="NAD(P)-linked oxidoreductase"/>
    <property type="match status" value="1"/>
</dbReference>
<feature type="compositionally biased region" description="Basic and acidic residues" evidence="7">
    <location>
        <begin position="271"/>
        <end position="282"/>
    </location>
</feature>
<keyword evidence="2" id="KW-0521">NADP</keyword>
<name>A0A1I5BHV1_9CLOT</name>
<evidence type="ECO:0000256" key="4">
    <source>
        <dbReference type="PIRSR" id="PIRSR000097-1"/>
    </source>
</evidence>
<dbReference type="CDD" id="cd19071">
    <property type="entry name" value="AKR_AKR1-5-like"/>
    <property type="match status" value="1"/>
</dbReference>
<dbReference type="PRINTS" id="PR00069">
    <property type="entry name" value="ALDKETRDTASE"/>
</dbReference>
<feature type="domain" description="NADP-dependent oxidoreductase" evidence="8">
    <location>
        <begin position="15"/>
        <end position="262"/>
    </location>
</feature>
<feature type="binding site" evidence="5">
    <location>
        <position position="107"/>
    </location>
    <ligand>
        <name>substrate</name>
    </ligand>
</feature>
<dbReference type="InterPro" id="IPR018170">
    <property type="entry name" value="Aldo/ket_reductase_CS"/>
</dbReference>
<organism evidence="9 10">
    <name type="scientific">Proteiniclasticum ruminis</name>
    <dbReference type="NCBI Taxonomy" id="398199"/>
    <lineage>
        <taxon>Bacteria</taxon>
        <taxon>Bacillati</taxon>
        <taxon>Bacillota</taxon>
        <taxon>Clostridia</taxon>
        <taxon>Eubacteriales</taxon>
        <taxon>Clostridiaceae</taxon>
        <taxon>Proteiniclasticum</taxon>
    </lineage>
</organism>